<dbReference type="AlphaFoldDB" id="A0A075ASK2"/>
<proteinExistence type="predicted"/>
<keyword evidence="3" id="KW-1185">Reference proteome</keyword>
<gene>
    <name evidence="2" type="ORF">O9G_000165</name>
</gene>
<sequence>MTVFKNLDDHQVTRQEIKEDLKNKGLDIFLKDAKGIQSRNGYFFDMPNDEMLFAKQNILQDLLEGLLNDMWKGGVDKSCIDKIYDMVANLLINLICNLTKQIPDVLIYQVKKSIEKNYVLLDRKDTEVIMKSISNTVLKVIKLIKFVFTESTNLTITNVDIKSSPFTFPSLKSSMRLAEYNDWKIAQAKANEAKNENGTLKKNSRPNTPKEKDLNKNSKAKENNKKVRPEDAATNLETAKPPSLTPQLPVKGTLKTQKSTVGLMSTKDNEDKMILNKPEVPVPITTLPIEQIFQNEITNVLDEKLSISSFSDILSRALDYEVNKIICGVEAKLSQE</sequence>
<organism evidence="2 3">
    <name type="scientific">Rozella allomycis (strain CSF55)</name>
    <dbReference type="NCBI Taxonomy" id="988480"/>
    <lineage>
        <taxon>Eukaryota</taxon>
        <taxon>Fungi</taxon>
        <taxon>Fungi incertae sedis</taxon>
        <taxon>Cryptomycota</taxon>
        <taxon>Cryptomycota incertae sedis</taxon>
        <taxon>Rozella</taxon>
    </lineage>
</organism>
<name>A0A075ASK2_ROZAC</name>
<accession>A0A075ASK2</accession>
<dbReference type="Proteomes" id="UP000030755">
    <property type="component" value="Unassembled WGS sequence"/>
</dbReference>
<feature type="region of interest" description="Disordered" evidence="1">
    <location>
        <begin position="191"/>
        <end position="245"/>
    </location>
</feature>
<dbReference type="HOGENOM" id="CLU_826807_0_0_1"/>
<evidence type="ECO:0000313" key="2">
    <source>
        <dbReference type="EMBL" id="EPZ31686.1"/>
    </source>
</evidence>
<feature type="compositionally biased region" description="Basic and acidic residues" evidence="1">
    <location>
        <begin position="208"/>
        <end position="231"/>
    </location>
</feature>
<feature type="compositionally biased region" description="Polar residues" evidence="1">
    <location>
        <begin position="198"/>
        <end position="207"/>
    </location>
</feature>
<evidence type="ECO:0000313" key="3">
    <source>
        <dbReference type="Proteomes" id="UP000030755"/>
    </source>
</evidence>
<evidence type="ECO:0000256" key="1">
    <source>
        <dbReference type="SAM" id="MobiDB-lite"/>
    </source>
</evidence>
<reference evidence="2 3" key="1">
    <citation type="journal article" date="2013" name="Curr. Biol.">
        <title>Shared signatures of parasitism and phylogenomics unite Cryptomycota and microsporidia.</title>
        <authorList>
            <person name="James T.Y."/>
            <person name="Pelin A."/>
            <person name="Bonen L."/>
            <person name="Ahrendt S."/>
            <person name="Sain D."/>
            <person name="Corradi N."/>
            <person name="Stajich J.E."/>
        </authorList>
    </citation>
    <scope>NUCLEOTIDE SEQUENCE [LARGE SCALE GENOMIC DNA]</scope>
    <source>
        <strain evidence="2 3">CSF55</strain>
    </source>
</reference>
<protein>
    <submittedName>
        <fullName evidence="2">Uncharacterized protein</fullName>
    </submittedName>
</protein>
<dbReference type="EMBL" id="KE561209">
    <property type="protein sequence ID" value="EPZ31686.1"/>
    <property type="molecule type" value="Genomic_DNA"/>
</dbReference>